<evidence type="ECO:0000313" key="2">
    <source>
        <dbReference type="Proteomes" id="UP000660047"/>
    </source>
</evidence>
<proteinExistence type="predicted"/>
<accession>A0AAI9K595</accession>
<evidence type="ECO:0000313" key="1">
    <source>
        <dbReference type="EMBL" id="GFO94634.1"/>
    </source>
</evidence>
<name>A0AAI9K595_9FIRM</name>
<dbReference type="EMBL" id="BLYL01000009">
    <property type="protein sequence ID" value="GFO94634.1"/>
    <property type="molecule type" value="Genomic_DNA"/>
</dbReference>
<dbReference type="AlphaFoldDB" id="A0AAI9K595"/>
<reference evidence="1" key="1">
    <citation type="submission" date="2020-06" db="EMBL/GenBank/DDBJ databases">
        <title>Characterization of fructooligosaccharide metabolism and fructooligosaccharide-degrading enzymes in human commensal butyrate producers.</title>
        <authorList>
            <person name="Tanno H."/>
            <person name="Fujii T."/>
            <person name="Hirano K."/>
            <person name="Maeno S."/>
            <person name="Tonozuka T."/>
            <person name="Sakamoto M."/>
            <person name="Ohkuma M."/>
            <person name="Tochio T."/>
            <person name="Endo A."/>
        </authorList>
    </citation>
    <scope>NUCLEOTIDE SEQUENCE</scope>
    <source>
        <strain evidence="1">JCM 31265</strain>
    </source>
</reference>
<dbReference type="Proteomes" id="UP000660047">
    <property type="component" value="Unassembled WGS sequence"/>
</dbReference>
<gene>
    <name evidence="1" type="ORF">COEU31_16800</name>
</gene>
<protein>
    <recommendedName>
        <fullName evidence="3">Pilus assembly protein</fullName>
    </recommendedName>
</protein>
<evidence type="ECO:0008006" key="3">
    <source>
        <dbReference type="Google" id="ProtNLM"/>
    </source>
</evidence>
<comment type="caution">
    <text evidence="1">The sequence shown here is derived from an EMBL/GenBank/DDBJ whole genome shotgun (WGS) entry which is preliminary data.</text>
</comment>
<organism evidence="1 2">
    <name type="scientific">Coprococcus eutactus</name>
    <dbReference type="NCBI Taxonomy" id="33043"/>
    <lineage>
        <taxon>Bacteria</taxon>
        <taxon>Bacillati</taxon>
        <taxon>Bacillota</taxon>
        <taxon>Clostridia</taxon>
        <taxon>Lachnospirales</taxon>
        <taxon>Lachnospiraceae</taxon>
        <taxon>Coprococcus</taxon>
    </lineage>
</organism>
<sequence>MLPVFIFAMLTVFAMAGCIRTRTVIYEGLHETAAYLAEYSYAYELAEKGADMGPYAEGMADGVSLVLANRKIREYIDDKGTVNTYVDGGMSGVKVINAELSDDGFVCLKVRYMLKINLPFAGGSTVGCVDRIRQRAYLGYDRSQDDDDDDEYVYVAENGSVYHNSRSCYHIRISVRSVSGEVLDDRYSGLSACRICGRYKSNGVIYVTEQGDKYHYSLGCSGLKRTIYRKKKSECGGLPQCSECGKR</sequence>